<dbReference type="Proteomes" id="UP000054359">
    <property type="component" value="Unassembled WGS sequence"/>
</dbReference>
<feature type="non-terminal residue" evidence="2">
    <location>
        <position position="171"/>
    </location>
</feature>
<dbReference type="AlphaFoldDB" id="A0A087UJI3"/>
<proteinExistence type="predicted"/>
<organism evidence="2 3">
    <name type="scientific">Stegodyphus mimosarum</name>
    <name type="common">African social velvet spider</name>
    <dbReference type="NCBI Taxonomy" id="407821"/>
    <lineage>
        <taxon>Eukaryota</taxon>
        <taxon>Metazoa</taxon>
        <taxon>Ecdysozoa</taxon>
        <taxon>Arthropoda</taxon>
        <taxon>Chelicerata</taxon>
        <taxon>Arachnida</taxon>
        <taxon>Araneae</taxon>
        <taxon>Araneomorphae</taxon>
        <taxon>Entelegynae</taxon>
        <taxon>Eresoidea</taxon>
        <taxon>Eresidae</taxon>
        <taxon>Stegodyphus</taxon>
    </lineage>
</organism>
<feature type="region of interest" description="Disordered" evidence="1">
    <location>
        <begin position="108"/>
        <end position="131"/>
    </location>
</feature>
<gene>
    <name evidence="2" type="ORF">X975_24809</name>
</gene>
<name>A0A087UJI3_STEMI</name>
<protein>
    <submittedName>
        <fullName evidence="2">Uncharacterized protein</fullName>
    </submittedName>
</protein>
<evidence type="ECO:0000256" key="1">
    <source>
        <dbReference type="SAM" id="MobiDB-lite"/>
    </source>
</evidence>
<evidence type="ECO:0000313" key="3">
    <source>
        <dbReference type="Proteomes" id="UP000054359"/>
    </source>
</evidence>
<evidence type="ECO:0000313" key="2">
    <source>
        <dbReference type="EMBL" id="KFM77522.1"/>
    </source>
</evidence>
<accession>A0A087UJI3</accession>
<reference evidence="2 3" key="1">
    <citation type="submission" date="2013-11" db="EMBL/GenBank/DDBJ databases">
        <title>Genome sequencing of Stegodyphus mimosarum.</title>
        <authorList>
            <person name="Bechsgaard J."/>
        </authorList>
    </citation>
    <scope>NUCLEOTIDE SEQUENCE [LARGE SCALE GENOMIC DNA]</scope>
</reference>
<sequence length="171" mass="19778">MPVTRLQEKSMAEMKTLMELLAAVKAGQEKPQEQFQRMVVEQKKISSDVVEFKEKIRASREDVKMIVMVFEESKDEEMNEVANKASEKAEENNWKYVLFNPTIMPAKQSAIGPSTNQAKRRRVERASETSRDKLGKKEIEITLLLLKLLKQVSRDKLGKKEIEFTLLLLNH</sequence>
<dbReference type="OrthoDB" id="8040188at2759"/>
<dbReference type="EMBL" id="KK120096">
    <property type="protein sequence ID" value="KFM77522.1"/>
    <property type="molecule type" value="Genomic_DNA"/>
</dbReference>
<keyword evidence="3" id="KW-1185">Reference proteome</keyword>